<dbReference type="EMBL" id="JAGXBY010000004">
    <property type="protein sequence ID" value="MBS3680962.1"/>
    <property type="molecule type" value="Genomic_DNA"/>
</dbReference>
<organism evidence="1 2">
    <name type="scientific">Ornithinibacillus massiliensis</name>
    <dbReference type="NCBI Taxonomy" id="1944633"/>
    <lineage>
        <taxon>Bacteria</taxon>
        <taxon>Bacillati</taxon>
        <taxon>Bacillota</taxon>
        <taxon>Bacilli</taxon>
        <taxon>Bacillales</taxon>
        <taxon>Bacillaceae</taxon>
        <taxon>Ornithinibacillus</taxon>
    </lineage>
</organism>
<dbReference type="Proteomes" id="UP000681870">
    <property type="component" value="Unassembled WGS sequence"/>
</dbReference>
<proteinExistence type="predicted"/>
<accession>A0ABS5MFU9</accession>
<keyword evidence="2" id="KW-1185">Reference proteome</keyword>
<reference evidence="1 2" key="1">
    <citation type="submission" date="2021-05" db="EMBL/GenBank/DDBJ databases">
        <title>Ornithinibacillus massiliensis sp. nov.</title>
        <authorList>
            <person name="Iwaza R."/>
            <person name="Lagier J.-C."/>
            <person name="Raoult D."/>
        </authorList>
    </citation>
    <scope>NUCLEOTIDE SEQUENCE [LARGE SCALE GENOMIC DNA]</scope>
    <source>
        <strain evidence="1 2">Marseille-P3601</strain>
    </source>
</reference>
<evidence type="ECO:0000313" key="2">
    <source>
        <dbReference type="Proteomes" id="UP000681870"/>
    </source>
</evidence>
<dbReference type="RefSeq" id="WP_211742047.1">
    <property type="nucleotide sequence ID" value="NZ_JAGXBY010000004.1"/>
</dbReference>
<sequence>MKSRRQLIKGGIILLFFFVLVFGSLKHSTVHHFPVPIIAQVDKKYSDHEISFNFIGINTLYVEHLKLFGWKQVDQMGAMRIYEKDGHTVALTTFKDGFYIEANE</sequence>
<evidence type="ECO:0000313" key="1">
    <source>
        <dbReference type="EMBL" id="MBS3680962.1"/>
    </source>
</evidence>
<name>A0ABS5MFU9_9BACI</name>
<comment type="caution">
    <text evidence="1">The sequence shown here is derived from an EMBL/GenBank/DDBJ whole genome shotgun (WGS) entry which is preliminary data.</text>
</comment>
<protein>
    <submittedName>
        <fullName evidence="1">Uncharacterized protein</fullName>
    </submittedName>
</protein>
<gene>
    <name evidence="1" type="ORF">KGF86_12180</name>
</gene>